<reference evidence="2 3" key="1">
    <citation type="submission" date="2015-09" db="EMBL/GenBank/DDBJ databases">
        <title>Trachymyrmex zeteki WGS genome.</title>
        <authorList>
            <person name="Nygaard S."/>
            <person name="Hu H."/>
            <person name="Boomsma J."/>
            <person name="Zhang G."/>
        </authorList>
    </citation>
    <scope>NUCLEOTIDE SEQUENCE [LARGE SCALE GENOMIC DNA]</scope>
    <source>
        <strain evidence="2">Tzet28-1</strain>
        <tissue evidence="2">Whole body</tissue>
    </source>
</reference>
<dbReference type="AlphaFoldDB" id="A0A151WUQ0"/>
<accession>A0A151WUQ0</accession>
<feature type="region of interest" description="Disordered" evidence="1">
    <location>
        <begin position="1"/>
        <end position="139"/>
    </location>
</feature>
<sequence>PPLVERWPGAGGHLGARPPPPARDERGTGQHRPKVRGASNTGAPGGLGTWRGPCPHPMPPQSHRGGGVRRAVSPSAPRKRRRATAPLGAPGESGPAVKSAGQGAPRVCCTRSWEPPTSARERTPGGVLVGASTPPRSRECGRHFPSDIYKKKKRVTTLIAYVKVKVIGTASPILNYRIS</sequence>
<gene>
    <name evidence="2" type="ORF">ALC60_09422</name>
</gene>
<dbReference type="EMBL" id="KQ982735">
    <property type="protein sequence ID" value="KYQ51471.1"/>
    <property type="molecule type" value="Genomic_DNA"/>
</dbReference>
<protein>
    <submittedName>
        <fullName evidence="2">Uncharacterized protein</fullName>
    </submittedName>
</protein>
<evidence type="ECO:0000256" key="1">
    <source>
        <dbReference type="SAM" id="MobiDB-lite"/>
    </source>
</evidence>
<keyword evidence="3" id="KW-1185">Reference proteome</keyword>
<proteinExistence type="predicted"/>
<feature type="non-terminal residue" evidence="2">
    <location>
        <position position="1"/>
    </location>
</feature>
<dbReference type="Proteomes" id="UP000075809">
    <property type="component" value="Unassembled WGS sequence"/>
</dbReference>
<evidence type="ECO:0000313" key="3">
    <source>
        <dbReference type="Proteomes" id="UP000075809"/>
    </source>
</evidence>
<organism evidence="2 3">
    <name type="scientific">Mycetomoellerius zeteki</name>
    <dbReference type="NCBI Taxonomy" id="64791"/>
    <lineage>
        <taxon>Eukaryota</taxon>
        <taxon>Metazoa</taxon>
        <taxon>Ecdysozoa</taxon>
        <taxon>Arthropoda</taxon>
        <taxon>Hexapoda</taxon>
        <taxon>Insecta</taxon>
        <taxon>Pterygota</taxon>
        <taxon>Neoptera</taxon>
        <taxon>Endopterygota</taxon>
        <taxon>Hymenoptera</taxon>
        <taxon>Apocrita</taxon>
        <taxon>Aculeata</taxon>
        <taxon>Formicoidea</taxon>
        <taxon>Formicidae</taxon>
        <taxon>Myrmicinae</taxon>
        <taxon>Mycetomoellerius</taxon>
    </lineage>
</organism>
<name>A0A151WUQ0_9HYME</name>
<evidence type="ECO:0000313" key="2">
    <source>
        <dbReference type="EMBL" id="KYQ51471.1"/>
    </source>
</evidence>